<evidence type="ECO:0000256" key="1">
    <source>
        <dbReference type="ARBA" id="ARBA00001974"/>
    </source>
</evidence>
<dbReference type="PANTHER" id="PTHR43563:SF14">
    <property type="entry name" value="AMINE OXIDASE"/>
    <property type="match status" value="1"/>
</dbReference>
<evidence type="ECO:0000313" key="9">
    <source>
        <dbReference type="EMBL" id="TQN64278.1"/>
    </source>
</evidence>
<comment type="catalytic activity">
    <reaction evidence="4">
        <text>a secondary aliphatic amine + O2 + H2O = a primary amine + an aldehyde + H2O2</text>
        <dbReference type="Rhea" id="RHEA:26414"/>
        <dbReference type="ChEBI" id="CHEBI:15377"/>
        <dbReference type="ChEBI" id="CHEBI:15379"/>
        <dbReference type="ChEBI" id="CHEBI:16240"/>
        <dbReference type="ChEBI" id="CHEBI:17478"/>
        <dbReference type="ChEBI" id="CHEBI:58855"/>
        <dbReference type="ChEBI" id="CHEBI:65296"/>
        <dbReference type="EC" id="1.4.3.4"/>
    </reaction>
</comment>
<dbReference type="PANTHER" id="PTHR43563">
    <property type="entry name" value="AMINE OXIDASE"/>
    <property type="match status" value="1"/>
</dbReference>
<dbReference type="Gene3D" id="3.50.50.60">
    <property type="entry name" value="FAD/NAD(P)-binding domain"/>
    <property type="match status" value="1"/>
</dbReference>
<feature type="binding site" evidence="5">
    <location>
        <position position="70"/>
    </location>
    <ligand>
        <name>FAD</name>
        <dbReference type="ChEBI" id="CHEBI:57692"/>
    </ligand>
</feature>
<sequence length="503" mass="54127">MKPVTHTAGLLALLTPALGLAVGSEGVFGRSSTNLTTPALDPTKGNPVTEVHEVPPQNDFDIIVVGGGFSGVMAAYDATQAGHKTLVLEARHRIGGRSQTRALHSAPDKLVELGATWINKITQPVTYALCEQFGLETAEQYTTGDVISQIANGTVHRTPQTLNQTGEPGPVDLFNGLMATAANNTDIYNFDEFPEDEDVTLAEWVAKQGLWDEPGVKEAARSLTSALVGRMPHELGAHYILDYIKSGEGLVSLSTEGEFGAQSLKIKKGTSAITDALVGTMNDGSVKVNSPVNRVVQLGGEGVLVTTVHGQRYKARKVIIAIPTNTYSRIHFTPPLPASKRGLATRTMPGIYAKVILSYPAPWWREAGLVGKVFSEVGPISFGWDTSDLETEQYSLALFVADDFAAAWHELTDLGREEAIVEHLATLYNAVEWTKEEYLWGGPTSSMGPGMLRKYGVSLRESFGDLHFGGGETAFEWKGYLEGALTSGKRVAKEVIEALDSGR</sequence>
<dbReference type="InterPro" id="IPR050703">
    <property type="entry name" value="Flavin_MAO"/>
</dbReference>
<feature type="binding site" evidence="5">
    <location>
        <position position="472"/>
    </location>
    <ligand>
        <name>FAD</name>
        <dbReference type="ChEBI" id="CHEBI:57692"/>
    </ligand>
</feature>
<dbReference type="AlphaFoldDB" id="A0A5Q4BBE2"/>
<keyword evidence="6" id="KW-0274">FAD</keyword>
<dbReference type="OrthoDB" id="5046242at2759"/>
<evidence type="ECO:0000256" key="4">
    <source>
        <dbReference type="ARBA" id="ARBA00048448"/>
    </source>
</evidence>
<keyword evidence="10" id="KW-1185">Reference proteome</keyword>
<protein>
    <recommendedName>
        <fullName evidence="6">Amine oxidase</fullName>
        <ecNumber evidence="6">1.4.3.-</ecNumber>
    </recommendedName>
</protein>
<feature type="binding site" evidence="5">
    <location>
        <begin position="89"/>
        <end position="90"/>
    </location>
    <ligand>
        <name>FAD</name>
        <dbReference type="ChEBI" id="CHEBI:57692"/>
    </ligand>
</feature>
<dbReference type="PRINTS" id="PR00757">
    <property type="entry name" value="AMINEOXDASEF"/>
</dbReference>
<comment type="similarity">
    <text evidence="2 6">Belongs to the flavin monoamine oxidase family.</text>
</comment>
<keyword evidence="6" id="KW-0285">Flavoprotein</keyword>
<dbReference type="SUPFAM" id="SSF51905">
    <property type="entry name" value="FAD/NAD(P)-binding domain"/>
    <property type="match status" value="1"/>
</dbReference>
<dbReference type="InterPro" id="IPR001613">
    <property type="entry name" value="Flavin_amine_oxidase"/>
</dbReference>
<comment type="caution">
    <text evidence="9">The sequence shown here is derived from an EMBL/GenBank/DDBJ whole genome shotgun (WGS) entry which is preliminary data.</text>
</comment>
<dbReference type="EC" id="1.4.3.-" evidence="6"/>
<reference evidence="9 10" key="1">
    <citation type="journal article" date="2019" name="Sci. Rep.">
        <title>Colletotrichum shisoi sp. nov., an anthracnose pathogen of Perilla frutescens in Japan: molecular phylogenetic, morphological and genomic evidence.</title>
        <authorList>
            <person name="Gan P."/>
            <person name="Tsushima A."/>
            <person name="Hiroyama R."/>
            <person name="Narusaka M."/>
            <person name="Takano Y."/>
            <person name="Narusaka Y."/>
            <person name="Kawaradani M."/>
            <person name="Damm U."/>
            <person name="Shirasu K."/>
        </authorList>
    </citation>
    <scope>NUCLEOTIDE SEQUENCE [LARGE SCALE GENOMIC DNA]</scope>
    <source>
        <strain evidence="9 10">PG-2018a</strain>
    </source>
</reference>
<organism evidence="9 10">
    <name type="scientific">Colletotrichum shisoi</name>
    <dbReference type="NCBI Taxonomy" id="2078593"/>
    <lineage>
        <taxon>Eukaryota</taxon>
        <taxon>Fungi</taxon>
        <taxon>Dikarya</taxon>
        <taxon>Ascomycota</taxon>
        <taxon>Pezizomycotina</taxon>
        <taxon>Sordariomycetes</taxon>
        <taxon>Hypocreomycetidae</taxon>
        <taxon>Glomerellales</taxon>
        <taxon>Glomerellaceae</taxon>
        <taxon>Colletotrichum</taxon>
        <taxon>Colletotrichum destructivum species complex</taxon>
    </lineage>
</organism>
<comment type="cofactor">
    <cofactor evidence="1 6">
        <name>FAD</name>
        <dbReference type="ChEBI" id="CHEBI:57692"/>
    </cofactor>
</comment>
<name>A0A5Q4BBE2_9PEZI</name>
<evidence type="ECO:0000256" key="7">
    <source>
        <dbReference type="SAM" id="SignalP"/>
    </source>
</evidence>
<dbReference type="InterPro" id="IPR002937">
    <property type="entry name" value="Amino_oxidase"/>
</dbReference>
<gene>
    <name evidence="9" type="primary">MaoA</name>
    <name evidence="9" type="ORF">CSHISOI_11149</name>
</gene>
<feature type="signal peptide" evidence="7">
    <location>
        <begin position="1"/>
        <end position="19"/>
    </location>
</feature>
<feature type="domain" description="Amine oxidase" evidence="8">
    <location>
        <begin position="69"/>
        <end position="496"/>
    </location>
</feature>
<feature type="binding site" evidence="5">
    <location>
        <position position="292"/>
    </location>
    <ligand>
        <name>FAD</name>
        <dbReference type="ChEBI" id="CHEBI:57692"/>
    </ligand>
</feature>
<evidence type="ECO:0000256" key="5">
    <source>
        <dbReference type="PIRSR" id="PIRSR601613-1"/>
    </source>
</evidence>
<dbReference type="Pfam" id="PF01593">
    <property type="entry name" value="Amino_oxidase"/>
    <property type="match status" value="1"/>
</dbReference>
<keyword evidence="3 6" id="KW-0560">Oxidoreductase</keyword>
<evidence type="ECO:0000256" key="2">
    <source>
        <dbReference type="ARBA" id="ARBA00005995"/>
    </source>
</evidence>
<evidence type="ECO:0000313" key="10">
    <source>
        <dbReference type="Proteomes" id="UP000326340"/>
    </source>
</evidence>
<dbReference type="GO" id="GO:0097621">
    <property type="term" value="F:monoamine oxidase activity"/>
    <property type="evidence" value="ECO:0007669"/>
    <property type="project" value="UniProtKB-EC"/>
</dbReference>
<dbReference type="InterPro" id="IPR036188">
    <property type="entry name" value="FAD/NAD-bd_sf"/>
</dbReference>
<dbReference type="SUPFAM" id="SSF54373">
    <property type="entry name" value="FAD-linked reductases, C-terminal domain"/>
    <property type="match status" value="1"/>
</dbReference>
<keyword evidence="7" id="KW-0732">Signal</keyword>
<feature type="binding site" evidence="5">
    <location>
        <position position="399"/>
    </location>
    <ligand>
        <name>substrate</name>
    </ligand>
</feature>
<evidence type="ECO:0000256" key="3">
    <source>
        <dbReference type="ARBA" id="ARBA00023002"/>
    </source>
</evidence>
<dbReference type="Proteomes" id="UP000326340">
    <property type="component" value="Unassembled WGS sequence"/>
</dbReference>
<accession>A0A5Q4BBE2</accession>
<evidence type="ECO:0000256" key="6">
    <source>
        <dbReference type="RuleBase" id="RU362067"/>
    </source>
</evidence>
<evidence type="ECO:0000259" key="8">
    <source>
        <dbReference type="Pfam" id="PF01593"/>
    </source>
</evidence>
<proteinExistence type="inferred from homology"/>
<feature type="chain" id="PRO_5024851370" description="Amine oxidase" evidence="7">
    <location>
        <begin position="20"/>
        <end position="503"/>
    </location>
</feature>
<dbReference type="EMBL" id="PUHP01002569">
    <property type="protein sequence ID" value="TQN64278.1"/>
    <property type="molecule type" value="Genomic_DNA"/>
</dbReference>